<dbReference type="Pfam" id="PF00722">
    <property type="entry name" value="Glyco_hydro_16"/>
    <property type="match status" value="1"/>
</dbReference>
<evidence type="ECO:0000259" key="2">
    <source>
        <dbReference type="PROSITE" id="PS51762"/>
    </source>
</evidence>
<reference evidence="3 4" key="1">
    <citation type="submission" date="2021-03" db="EMBL/GenBank/DDBJ databases">
        <title>novel species isolated from a fishpond in China.</title>
        <authorList>
            <person name="Lu H."/>
            <person name="Cai Z."/>
        </authorList>
    </citation>
    <scope>NUCLEOTIDE SEQUENCE [LARGE SCALE GENOMIC DNA]</scope>
    <source>
        <strain evidence="3 4">JCM 31546</strain>
    </source>
</reference>
<name>A0ABS3BUC0_9BACT</name>
<evidence type="ECO:0000313" key="3">
    <source>
        <dbReference type="EMBL" id="MBN7802862.1"/>
    </source>
</evidence>
<sequence length="291" mass="33442">MKSTLFSALFLSLLFQSDQKKAEFHPAFREEFSSADLENFHYGSTGRKAAFKWKSGKKSKFESSARVLSFKLHPSEKAGPGKGPEIISNHLTHFGTYSTRLKIPASDEQPNVGAVVGYFTYQNDPKLGLSEVDMEWLIADPEIIYVGTWTGHSGKLKRVGRTINLATGKIYATEYREDGSDLREALKENMALPEKIETIGGFNASTQFHTYGFDWHADRVRWWLLHPVTADTVVLWDYEGKRGIPQHPSRYRMNFWHTDNWAVETNPNSVERPGRRFELEVDWMDYQPLRE</sequence>
<accession>A0ABS3BUC0</accession>
<protein>
    <submittedName>
        <fullName evidence="3">Glycoside hydrolase family 16 protein</fullName>
    </submittedName>
</protein>
<comment type="caution">
    <text evidence="3">The sequence shown here is derived from an EMBL/GenBank/DDBJ whole genome shotgun (WGS) entry which is preliminary data.</text>
</comment>
<evidence type="ECO:0000313" key="4">
    <source>
        <dbReference type="Proteomes" id="UP000664698"/>
    </source>
</evidence>
<comment type="similarity">
    <text evidence="1">Belongs to the glycosyl hydrolase 16 family.</text>
</comment>
<dbReference type="InterPro" id="IPR013320">
    <property type="entry name" value="ConA-like_dom_sf"/>
</dbReference>
<dbReference type="SUPFAM" id="SSF49899">
    <property type="entry name" value="Concanavalin A-like lectins/glucanases"/>
    <property type="match status" value="1"/>
</dbReference>
<evidence type="ECO:0000256" key="1">
    <source>
        <dbReference type="ARBA" id="ARBA00006865"/>
    </source>
</evidence>
<keyword evidence="3" id="KW-0378">Hydrolase</keyword>
<feature type="domain" description="GH16" evidence="2">
    <location>
        <begin position="18"/>
        <end position="291"/>
    </location>
</feature>
<dbReference type="PROSITE" id="PS51762">
    <property type="entry name" value="GH16_2"/>
    <property type="match status" value="1"/>
</dbReference>
<dbReference type="Gene3D" id="2.60.120.200">
    <property type="match status" value="1"/>
</dbReference>
<organism evidence="3 4">
    <name type="scientific">Algoriphagus aestuariicola</name>
    <dbReference type="NCBI Taxonomy" id="1852016"/>
    <lineage>
        <taxon>Bacteria</taxon>
        <taxon>Pseudomonadati</taxon>
        <taxon>Bacteroidota</taxon>
        <taxon>Cytophagia</taxon>
        <taxon>Cytophagales</taxon>
        <taxon>Cyclobacteriaceae</taxon>
        <taxon>Algoriphagus</taxon>
    </lineage>
</organism>
<dbReference type="CDD" id="cd00413">
    <property type="entry name" value="Glyco_hydrolase_16"/>
    <property type="match status" value="1"/>
</dbReference>
<dbReference type="EMBL" id="JAFKCW010000004">
    <property type="protein sequence ID" value="MBN7802862.1"/>
    <property type="molecule type" value="Genomic_DNA"/>
</dbReference>
<dbReference type="Proteomes" id="UP000664698">
    <property type="component" value="Unassembled WGS sequence"/>
</dbReference>
<dbReference type="RefSeq" id="WP_206570867.1">
    <property type="nucleotide sequence ID" value="NZ_JAFKCW010000004.1"/>
</dbReference>
<keyword evidence="4" id="KW-1185">Reference proteome</keyword>
<dbReference type="InterPro" id="IPR000757">
    <property type="entry name" value="Beta-glucanase-like"/>
</dbReference>
<proteinExistence type="inferred from homology"/>
<dbReference type="GO" id="GO:0016787">
    <property type="term" value="F:hydrolase activity"/>
    <property type="evidence" value="ECO:0007669"/>
    <property type="project" value="UniProtKB-KW"/>
</dbReference>
<gene>
    <name evidence="3" type="ORF">J0A67_18435</name>
</gene>